<name>A0AAV3PVV7_LITER</name>
<keyword evidence="3" id="KW-1185">Reference proteome</keyword>
<reference evidence="2 3" key="1">
    <citation type="submission" date="2024-01" db="EMBL/GenBank/DDBJ databases">
        <title>The complete chloroplast genome sequence of Lithospermum erythrorhizon: insights into the phylogenetic relationship among Boraginaceae species and the maternal lineages of purple gromwells.</title>
        <authorList>
            <person name="Okada T."/>
            <person name="Watanabe K."/>
        </authorList>
    </citation>
    <scope>NUCLEOTIDE SEQUENCE [LARGE SCALE GENOMIC DNA]</scope>
</reference>
<dbReference type="AlphaFoldDB" id="A0AAV3PVV7"/>
<evidence type="ECO:0000313" key="3">
    <source>
        <dbReference type="Proteomes" id="UP001454036"/>
    </source>
</evidence>
<protein>
    <submittedName>
        <fullName evidence="2">Uncharacterized protein</fullName>
    </submittedName>
</protein>
<feature type="region of interest" description="Disordered" evidence="1">
    <location>
        <begin position="1"/>
        <end position="21"/>
    </location>
</feature>
<proteinExistence type="predicted"/>
<comment type="caution">
    <text evidence="2">The sequence shown here is derived from an EMBL/GenBank/DDBJ whole genome shotgun (WGS) entry which is preliminary data.</text>
</comment>
<evidence type="ECO:0000313" key="2">
    <source>
        <dbReference type="EMBL" id="GAA0155393.1"/>
    </source>
</evidence>
<dbReference type="Proteomes" id="UP001454036">
    <property type="component" value="Unassembled WGS sequence"/>
</dbReference>
<sequence>MSGPELWPQTGRVPPLPPPITIKKAGRIRRLRSVNPIEAEYSGKAEVCKVRKYLCKICKEQGHNSRGCKI</sequence>
<evidence type="ECO:0000256" key="1">
    <source>
        <dbReference type="SAM" id="MobiDB-lite"/>
    </source>
</evidence>
<gene>
    <name evidence="2" type="ORF">LIER_13133</name>
</gene>
<dbReference type="EMBL" id="BAABME010002609">
    <property type="protein sequence ID" value="GAA0155393.1"/>
    <property type="molecule type" value="Genomic_DNA"/>
</dbReference>
<organism evidence="2 3">
    <name type="scientific">Lithospermum erythrorhizon</name>
    <name type="common">Purple gromwell</name>
    <name type="synonym">Lithospermum officinale var. erythrorhizon</name>
    <dbReference type="NCBI Taxonomy" id="34254"/>
    <lineage>
        <taxon>Eukaryota</taxon>
        <taxon>Viridiplantae</taxon>
        <taxon>Streptophyta</taxon>
        <taxon>Embryophyta</taxon>
        <taxon>Tracheophyta</taxon>
        <taxon>Spermatophyta</taxon>
        <taxon>Magnoliopsida</taxon>
        <taxon>eudicotyledons</taxon>
        <taxon>Gunneridae</taxon>
        <taxon>Pentapetalae</taxon>
        <taxon>asterids</taxon>
        <taxon>lamiids</taxon>
        <taxon>Boraginales</taxon>
        <taxon>Boraginaceae</taxon>
        <taxon>Boraginoideae</taxon>
        <taxon>Lithospermeae</taxon>
        <taxon>Lithospermum</taxon>
    </lineage>
</organism>
<accession>A0AAV3PVV7</accession>